<feature type="region of interest" description="Disordered" evidence="4">
    <location>
        <begin position="47"/>
        <end position="262"/>
    </location>
</feature>
<dbReference type="InterPro" id="IPR002464">
    <property type="entry name" value="DNA/RNA_helicase_DEAH_CS"/>
</dbReference>
<dbReference type="EMBL" id="JADGJD010000454">
    <property type="protein sequence ID" value="KAJ3050945.1"/>
    <property type="molecule type" value="Genomic_DNA"/>
</dbReference>
<evidence type="ECO:0000256" key="2">
    <source>
        <dbReference type="ARBA" id="ARBA00022801"/>
    </source>
</evidence>
<dbReference type="PROSITE" id="PS51192">
    <property type="entry name" value="HELICASE_ATP_BIND_1"/>
    <property type="match status" value="1"/>
</dbReference>
<sequence>MSLLTQTPKPFSIHYAKKLKTPTPTPTTKTPRTMHILPSPSAQRILASPSASLQSGTEDLIGPSPSTMTRTRRLFERSSTWSAGVSSPKGSESLPLSTSLGRRLSFHSSPGQPDRLAQMGGTNSKPVTGIGIFGQHLNKPSSEKPEKKAKELPSPVAARSIFFDDSDTLNTNPEDSTPQPTVAKISKSNLMIQRMVGPSSRWRKRPVSSMSDIEEEGEERDEPIVNSPPSPPQPQGTEESPSKDVIPCAGSFGMRDRRFGGNGRARKAWDFVGELLGSEGGLELYRDFLPDGVVNGNEVGDGGISAEGVGWKKAEDETTEGKAQPRKRKSTDGSGSAPAAKPPKRARISKAKTTMDEETAEGDVSAVSEEPVRRSRRRSSRRSSETAPTPLADMDEGGDSADEEWKGEADGDESEDVAPGEAGEENEETTWKTASKTKKSSPTSTATKKRAARKTKSTSAPEKADGANENVGWGKDPKVAKGGRKKVVDAGSNNYRAFKLRKGKYNRPMGAGVGKGKFKNFGRKLTSYRYESRDADGWDDMEDRDHGEEVEEDWDEEIFGQGGGEKGLERVWKECVVEGDGGEEDIGPELCDISPSFLDPALRDEDGGYGDVGRDGVKVNLGIALEGLTGMTEFRNGQMDAIRRILSGKSTVVILPTGGGKSLCYQLPTYIFRLAKSSCITLVILPTISLMVDQMRKLPRELRGCCFHNEEPSKVYEKLKNREVDVLFVTPERMGNEWFLKRLGDGTVGRVGLVVVDEAHCGSEWGWSFRPAYLHLNRILKETPALMGAVRLGMTGTATVATREAICDMLDIDTAVEPDGFVCVDATRENLYLGVTWCAESER</sequence>
<feature type="non-terminal residue" evidence="6">
    <location>
        <position position="843"/>
    </location>
</feature>
<dbReference type="PANTHER" id="PTHR13710">
    <property type="entry name" value="DNA HELICASE RECQ FAMILY MEMBER"/>
    <property type="match status" value="1"/>
</dbReference>
<feature type="compositionally biased region" description="Acidic residues" evidence="4">
    <location>
        <begin position="410"/>
        <end position="428"/>
    </location>
</feature>
<dbReference type="GO" id="GO:0005694">
    <property type="term" value="C:chromosome"/>
    <property type="evidence" value="ECO:0007669"/>
    <property type="project" value="TreeGrafter"/>
</dbReference>
<keyword evidence="7" id="KW-1185">Reference proteome</keyword>
<dbReference type="GO" id="GO:0043138">
    <property type="term" value="F:3'-5' DNA helicase activity"/>
    <property type="evidence" value="ECO:0007669"/>
    <property type="project" value="TreeGrafter"/>
</dbReference>
<evidence type="ECO:0000313" key="6">
    <source>
        <dbReference type="EMBL" id="KAJ3050945.1"/>
    </source>
</evidence>
<feature type="compositionally biased region" description="Basic and acidic residues" evidence="4">
    <location>
        <begin position="310"/>
        <end position="320"/>
    </location>
</feature>
<dbReference type="InterPro" id="IPR014001">
    <property type="entry name" value="Helicase_ATP-bd"/>
</dbReference>
<proteinExistence type="inferred from homology"/>
<evidence type="ECO:0000259" key="5">
    <source>
        <dbReference type="PROSITE" id="PS51192"/>
    </source>
</evidence>
<dbReference type="SUPFAM" id="SSF52540">
    <property type="entry name" value="P-loop containing nucleoside triphosphate hydrolases"/>
    <property type="match status" value="1"/>
</dbReference>
<feature type="compositionally biased region" description="Acidic residues" evidence="4">
    <location>
        <begin position="393"/>
        <end position="402"/>
    </location>
</feature>
<organism evidence="6 7">
    <name type="scientific">Rhizophlyctis rosea</name>
    <dbReference type="NCBI Taxonomy" id="64517"/>
    <lineage>
        <taxon>Eukaryota</taxon>
        <taxon>Fungi</taxon>
        <taxon>Fungi incertae sedis</taxon>
        <taxon>Chytridiomycota</taxon>
        <taxon>Chytridiomycota incertae sedis</taxon>
        <taxon>Chytridiomycetes</taxon>
        <taxon>Rhizophlyctidales</taxon>
        <taxon>Rhizophlyctidaceae</taxon>
        <taxon>Rhizophlyctis</taxon>
    </lineage>
</organism>
<protein>
    <recommendedName>
        <fullName evidence="5">Helicase ATP-binding domain-containing protein</fullName>
    </recommendedName>
</protein>
<comment type="caution">
    <text evidence="6">The sequence shown here is derived from an EMBL/GenBank/DDBJ whole genome shotgun (WGS) entry which is preliminary data.</text>
</comment>
<evidence type="ECO:0000313" key="7">
    <source>
        <dbReference type="Proteomes" id="UP001212841"/>
    </source>
</evidence>
<feature type="compositionally biased region" description="Basic residues" evidence="4">
    <location>
        <begin position="447"/>
        <end position="456"/>
    </location>
</feature>
<dbReference type="GO" id="GO:0005634">
    <property type="term" value="C:nucleus"/>
    <property type="evidence" value="ECO:0007669"/>
    <property type="project" value="TreeGrafter"/>
</dbReference>
<dbReference type="GO" id="GO:0005524">
    <property type="term" value="F:ATP binding"/>
    <property type="evidence" value="ECO:0007669"/>
    <property type="project" value="InterPro"/>
</dbReference>
<dbReference type="InterPro" id="IPR011545">
    <property type="entry name" value="DEAD/DEAH_box_helicase_dom"/>
</dbReference>
<feature type="domain" description="Helicase ATP-binding" evidence="5">
    <location>
        <begin position="642"/>
        <end position="816"/>
    </location>
</feature>
<reference evidence="6" key="1">
    <citation type="submission" date="2020-05" db="EMBL/GenBank/DDBJ databases">
        <title>Phylogenomic resolution of chytrid fungi.</title>
        <authorList>
            <person name="Stajich J.E."/>
            <person name="Amses K."/>
            <person name="Simmons R."/>
            <person name="Seto K."/>
            <person name="Myers J."/>
            <person name="Bonds A."/>
            <person name="Quandt C.A."/>
            <person name="Barry K."/>
            <person name="Liu P."/>
            <person name="Grigoriev I."/>
            <person name="Longcore J.E."/>
            <person name="James T.Y."/>
        </authorList>
    </citation>
    <scope>NUCLEOTIDE SEQUENCE</scope>
    <source>
        <strain evidence="6">JEL0318</strain>
    </source>
</reference>
<evidence type="ECO:0000256" key="4">
    <source>
        <dbReference type="SAM" id="MobiDB-lite"/>
    </source>
</evidence>
<accession>A0AAD5SCB7</accession>
<evidence type="ECO:0000256" key="1">
    <source>
        <dbReference type="ARBA" id="ARBA00005446"/>
    </source>
</evidence>
<dbReference type="InterPro" id="IPR027417">
    <property type="entry name" value="P-loop_NTPase"/>
</dbReference>
<dbReference type="Gene3D" id="3.40.50.300">
    <property type="entry name" value="P-loop containing nucleotide triphosphate hydrolases"/>
    <property type="match status" value="1"/>
</dbReference>
<dbReference type="Pfam" id="PF00270">
    <property type="entry name" value="DEAD"/>
    <property type="match status" value="1"/>
</dbReference>
<keyword evidence="2" id="KW-0378">Hydrolase</keyword>
<feature type="compositionally biased region" description="Acidic residues" evidence="4">
    <location>
        <begin position="212"/>
        <end position="221"/>
    </location>
</feature>
<dbReference type="GO" id="GO:0005737">
    <property type="term" value="C:cytoplasm"/>
    <property type="evidence" value="ECO:0007669"/>
    <property type="project" value="TreeGrafter"/>
</dbReference>
<dbReference type="AlphaFoldDB" id="A0AAD5SCB7"/>
<dbReference type="GO" id="GO:0000724">
    <property type="term" value="P:double-strand break repair via homologous recombination"/>
    <property type="evidence" value="ECO:0007669"/>
    <property type="project" value="TreeGrafter"/>
</dbReference>
<feature type="compositionally biased region" description="Polar residues" evidence="4">
    <location>
        <begin position="168"/>
        <end position="191"/>
    </location>
</feature>
<name>A0AAD5SCB7_9FUNG</name>
<evidence type="ECO:0000256" key="3">
    <source>
        <dbReference type="ARBA" id="ARBA00023125"/>
    </source>
</evidence>
<feature type="region of interest" description="Disordered" evidence="4">
    <location>
        <begin position="291"/>
        <end position="488"/>
    </location>
</feature>
<dbReference type="GO" id="GO:0009378">
    <property type="term" value="F:four-way junction helicase activity"/>
    <property type="evidence" value="ECO:0007669"/>
    <property type="project" value="TreeGrafter"/>
</dbReference>
<dbReference type="GO" id="GO:0003677">
    <property type="term" value="F:DNA binding"/>
    <property type="evidence" value="ECO:0007669"/>
    <property type="project" value="UniProtKB-KW"/>
</dbReference>
<dbReference type="PROSITE" id="PS00690">
    <property type="entry name" value="DEAH_ATP_HELICASE"/>
    <property type="match status" value="1"/>
</dbReference>
<feature type="compositionally biased region" description="Polar residues" evidence="4">
    <location>
        <begin position="77"/>
        <end position="111"/>
    </location>
</feature>
<dbReference type="SMART" id="SM00487">
    <property type="entry name" value="DEXDc"/>
    <property type="match status" value="1"/>
</dbReference>
<gene>
    <name evidence="6" type="ORF">HK097_008084</name>
</gene>
<feature type="compositionally biased region" description="Basic and acidic residues" evidence="4">
    <location>
        <begin position="141"/>
        <end position="151"/>
    </location>
</feature>
<keyword evidence="3" id="KW-0238">DNA-binding</keyword>
<dbReference type="Proteomes" id="UP001212841">
    <property type="component" value="Unassembled WGS sequence"/>
</dbReference>
<dbReference type="GO" id="GO:0016787">
    <property type="term" value="F:hydrolase activity"/>
    <property type="evidence" value="ECO:0007669"/>
    <property type="project" value="UniProtKB-KW"/>
</dbReference>
<dbReference type="PANTHER" id="PTHR13710:SF108">
    <property type="entry name" value="ATP-DEPENDENT DNA HELICASE Q4"/>
    <property type="match status" value="1"/>
</dbReference>
<comment type="similarity">
    <text evidence="1">Belongs to the helicase family. RecQ subfamily.</text>
</comment>